<name>A0A2Z6MY85_TRISU</name>
<dbReference type="Proteomes" id="UP000242715">
    <property type="component" value="Unassembled WGS sequence"/>
</dbReference>
<gene>
    <name evidence="1" type="ORF">TSUD_176520</name>
</gene>
<accession>A0A2Z6MY85</accession>
<organism evidence="1 2">
    <name type="scientific">Trifolium subterraneum</name>
    <name type="common">Subterranean clover</name>
    <dbReference type="NCBI Taxonomy" id="3900"/>
    <lineage>
        <taxon>Eukaryota</taxon>
        <taxon>Viridiplantae</taxon>
        <taxon>Streptophyta</taxon>
        <taxon>Embryophyta</taxon>
        <taxon>Tracheophyta</taxon>
        <taxon>Spermatophyta</taxon>
        <taxon>Magnoliopsida</taxon>
        <taxon>eudicotyledons</taxon>
        <taxon>Gunneridae</taxon>
        <taxon>Pentapetalae</taxon>
        <taxon>rosids</taxon>
        <taxon>fabids</taxon>
        <taxon>Fabales</taxon>
        <taxon>Fabaceae</taxon>
        <taxon>Papilionoideae</taxon>
        <taxon>50 kb inversion clade</taxon>
        <taxon>NPAAA clade</taxon>
        <taxon>Hologalegina</taxon>
        <taxon>IRL clade</taxon>
        <taxon>Trifolieae</taxon>
        <taxon>Trifolium</taxon>
    </lineage>
</organism>
<proteinExistence type="predicted"/>
<protein>
    <submittedName>
        <fullName evidence="1">Uncharacterized protein</fullName>
    </submittedName>
</protein>
<reference evidence="2" key="1">
    <citation type="journal article" date="2017" name="Front. Plant Sci.">
        <title>Climate Clever Clovers: New Paradigm to Reduce the Environmental Footprint of Ruminants by Breeding Low Methanogenic Forages Utilizing Haplotype Variation.</title>
        <authorList>
            <person name="Kaur P."/>
            <person name="Appels R."/>
            <person name="Bayer P.E."/>
            <person name="Keeble-Gagnere G."/>
            <person name="Wang J."/>
            <person name="Hirakawa H."/>
            <person name="Shirasawa K."/>
            <person name="Vercoe P."/>
            <person name="Stefanova K."/>
            <person name="Durmic Z."/>
            <person name="Nichols P."/>
            <person name="Revell C."/>
            <person name="Isobe S.N."/>
            <person name="Edwards D."/>
            <person name="Erskine W."/>
        </authorList>
    </citation>
    <scope>NUCLEOTIDE SEQUENCE [LARGE SCALE GENOMIC DNA]</scope>
    <source>
        <strain evidence="2">cv. Daliak</strain>
    </source>
</reference>
<keyword evidence="2" id="KW-1185">Reference proteome</keyword>
<sequence>MNPLNERSLVVYVPNMVGLQEFSSTSSIPQRVQPLNAYEIDIMKPIVKELEMQMDIYSQELKELEEPKDPEHMFAMVAFEDVANEVLATRPPPKFSAFERRMNWKMHLRKRVDNQRYEAVRLLDFK</sequence>
<evidence type="ECO:0000313" key="2">
    <source>
        <dbReference type="Proteomes" id="UP000242715"/>
    </source>
</evidence>
<dbReference type="EMBL" id="DF973238">
    <property type="protein sequence ID" value="GAU21807.1"/>
    <property type="molecule type" value="Genomic_DNA"/>
</dbReference>
<dbReference type="AlphaFoldDB" id="A0A2Z6MY85"/>
<evidence type="ECO:0000313" key="1">
    <source>
        <dbReference type="EMBL" id="GAU21807.1"/>
    </source>
</evidence>